<dbReference type="EMBL" id="CPZJ01000025">
    <property type="protein sequence ID" value="CNG65612.1"/>
    <property type="molecule type" value="Genomic_DNA"/>
</dbReference>
<organism evidence="2 3">
    <name type="scientific">Yersinia intermedia</name>
    <dbReference type="NCBI Taxonomy" id="631"/>
    <lineage>
        <taxon>Bacteria</taxon>
        <taxon>Pseudomonadati</taxon>
        <taxon>Pseudomonadota</taxon>
        <taxon>Gammaproteobacteria</taxon>
        <taxon>Enterobacterales</taxon>
        <taxon>Yersiniaceae</taxon>
        <taxon>Yersinia</taxon>
    </lineage>
</organism>
<reference evidence="2 3" key="1">
    <citation type="submission" date="2015-03" db="EMBL/GenBank/DDBJ databases">
        <authorList>
            <person name="Murphy D."/>
        </authorList>
    </citation>
    <scope>NUCLEOTIDE SEQUENCE [LARGE SCALE GENOMIC DNA]</scope>
    <source>
        <strain evidence="2 3">BR165/97</strain>
    </source>
</reference>
<evidence type="ECO:0008006" key="4">
    <source>
        <dbReference type="Google" id="ProtNLM"/>
    </source>
</evidence>
<feature type="region of interest" description="Disordered" evidence="1">
    <location>
        <begin position="164"/>
        <end position="186"/>
    </location>
</feature>
<dbReference type="RefSeq" id="WP_050074678.1">
    <property type="nucleotide sequence ID" value="NZ_CPZJ01000025.1"/>
</dbReference>
<name>A0A0T9N0N0_YERIN</name>
<sequence length="186" mass="20266">MASDISICSNALLMLGAHPINSFNENTDHARMCSNIWPSVRDDLLRNHPWNCAVSRVSLAPSTTPPAFGYANQFPIPSDCLRILSVGAEGYEIHYQVEGKYILANTNVVALRYIKRIDEGSWDAALIHVAEMTMAAKLAYGVTASASLSAGKADEAVYALRQAKATDGQEEPPEELGGYPTFESRF</sequence>
<evidence type="ECO:0000313" key="2">
    <source>
        <dbReference type="EMBL" id="CNG65612.1"/>
    </source>
</evidence>
<proteinExistence type="predicted"/>
<evidence type="ECO:0000256" key="1">
    <source>
        <dbReference type="SAM" id="MobiDB-lite"/>
    </source>
</evidence>
<dbReference type="Proteomes" id="UP000038750">
    <property type="component" value="Unassembled WGS sequence"/>
</dbReference>
<evidence type="ECO:0000313" key="3">
    <source>
        <dbReference type="Proteomes" id="UP000038750"/>
    </source>
</evidence>
<dbReference type="OrthoDB" id="7278537at2"/>
<accession>A0A0T9N0N0</accession>
<gene>
    <name evidence="2" type="ORF">ERS008530_04325</name>
</gene>
<dbReference type="AlphaFoldDB" id="A0A0T9N0N0"/>
<protein>
    <recommendedName>
        <fullName evidence="4">Phage protein</fullName>
    </recommendedName>
</protein>